<evidence type="ECO:0000313" key="1">
    <source>
        <dbReference type="EMBL" id="OMC41901.1"/>
    </source>
</evidence>
<organism evidence="1 2">
    <name type="scientific">Mycolicibacterium fortuitum</name>
    <name type="common">Mycobacterium fortuitum</name>
    <dbReference type="NCBI Taxonomy" id="1766"/>
    <lineage>
        <taxon>Bacteria</taxon>
        <taxon>Bacillati</taxon>
        <taxon>Actinomycetota</taxon>
        <taxon>Actinomycetes</taxon>
        <taxon>Mycobacteriales</taxon>
        <taxon>Mycobacteriaceae</taxon>
        <taxon>Mycolicibacterium</taxon>
    </lineage>
</organism>
<dbReference type="EMBL" id="MBER01000097">
    <property type="protein sequence ID" value="OMC41901.1"/>
    <property type="molecule type" value="Genomic_DNA"/>
</dbReference>
<evidence type="ECO:0000313" key="2">
    <source>
        <dbReference type="Proteomes" id="UP000187001"/>
    </source>
</evidence>
<dbReference type="RefSeq" id="WP_076206206.1">
    <property type="nucleotide sequence ID" value="NZ_MBER01000097.1"/>
</dbReference>
<sequence length="193" mass="20997">MTESLDLSTTIAANSDQLGAEDFLAGPRVVTIDRVTKGTADQPVNIHLTEFPGRPFRPCKSMRRVLVAAWGKEAATYTGRRLMLFNDPSVRFGGSAVGGVRISAMSDISSRLTLALTVTRGKKAPYQVEPLPDLPPAITPETVDEIQERINNATTLDQLKTIGAELKTTNLGVHREQLQAAWSRRKGEIEGQA</sequence>
<proteinExistence type="predicted"/>
<protein>
    <submittedName>
        <fullName evidence="1">Uncharacterized protein</fullName>
    </submittedName>
</protein>
<reference evidence="1 2" key="1">
    <citation type="submission" date="2016-07" db="EMBL/GenBank/DDBJ databases">
        <authorList>
            <person name="Sutton G."/>
            <person name="Brinkac L."/>
            <person name="Sanka R."/>
            <person name="Adams M."/>
            <person name="Lau E."/>
            <person name="Kumar A."/>
            <person name="Macaden R."/>
        </authorList>
    </citation>
    <scope>NUCLEOTIDE SEQUENCE [LARGE SCALE GENOMIC DNA]</scope>
    <source>
        <strain evidence="1 2">GA-0871</strain>
    </source>
</reference>
<dbReference type="AlphaFoldDB" id="A0ABD6QJ42"/>
<accession>A0ABD6QJ42</accession>
<name>A0ABD6QJ42_MYCFO</name>
<dbReference type="Proteomes" id="UP000187001">
    <property type="component" value="Unassembled WGS sequence"/>
</dbReference>
<gene>
    <name evidence="1" type="ORF">A5742_31470</name>
</gene>
<comment type="caution">
    <text evidence="1">The sequence shown here is derived from an EMBL/GenBank/DDBJ whole genome shotgun (WGS) entry which is preliminary data.</text>
</comment>